<evidence type="ECO:0000313" key="4">
    <source>
        <dbReference type="Proteomes" id="UP000468943"/>
    </source>
</evidence>
<keyword evidence="3" id="KW-0645">Protease</keyword>
<evidence type="ECO:0000256" key="1">
    <source>
        <dbReference type="SAM" id="Phobius"/>
    </source>
</evidence>
<feature type="transmembrane region" description="Helical" evidence="1">
    <location>
        <begin position="177"/>
        <end position="197"/>
    </location>
</feature>
<dbReference type="GO" id="GO:0008237">
    <property type="term" value="F:metallopeptidase activity"/>
    <property type="evidence" value="ECO:0007669"/>
    <property type="project" value="UniProtKB-KW"/>
</dbReference>
<keyword evidence="3" id="KW-0378">Hydrolase</keyword>
<proteinExistence type="predicted"/>
<feature type="transmembrane region" description="Helical" evidence="1">
    <location>
        <begin position="117"/>
        <end position="138"/>
    </location>
</feature>
<feature type="transmembrane region" description="Helical" evidence="1">
    <location>
        <begin position="12"/>
        <end position="30"/>
    </location>
</feature>
<keyword evidence="1" id="KW-0812">Transmembrane</keyword>
<keyword evidence="4" id="KW-1185">Reference proteome</keyword>
<keyword evidence="1" id="KW-0472">Membrane</keyword>
<dbReference type="RefSeq" id="WP_160598628.1">
    <property type="nucleotide sequence ID" value="NZ_WTYS01000001.1"/>
</dbReference>
<evidence type="ECO:0000259" key="2">
    <source>
        <dbReference type="Pfam" id="PF02517"/>
    </source>
</evidence>
<feature type="transmembrane region" description="Helical" evidence="1">
    <location>
        <begin position="76"/>
        <end position="97"/>
    </location>
</feature>
<dbReference type="AlphaFoldDB" id="A0A6I4SP11"/>
<dbReference type="OrthoDB" id="7632478at2"/>
<name>A0A6I4SP11_9SPHN</name>
<organism evidence="3 4">
    <name type="scientific">Pontixanthobacter gangjinensis</name>
    <dbReference type="NCBI Taxonomy" id="1028742"/>
    <lineage>
        <taxon>Bacteria</taxon>
        <taxon>Pseudomonadati</taxon>
        <taxon>Pseudomonadota</taxon>
        <taxon>Alphaproteobacteria</taxon>
        <taxon>Sphingomonadales</taxon>
        <taxon>Erythrobacteraceae</taxon>
        <taxon>Pontixanthobacter</taxon>
    </lineage>
</organism>
<accession>A0A6I4SP11</accession>
<keyword evidence="3" id="KW-0482">Metalloprotease</keyword>
<protein>
    <submittedName>
        <fullName evidence="3">CPBP family intramembrane metalloprotease</fullName>
    </submittedName>
</protein>
<sequence length="225" mass="24535">MTAHTKLNRKAAFIDLLVVVAILVVVKQSFLPFSMVYAGPVSTFSAMAAATYLLFRRGYSWADLGLKWPESWWKTLGITAAVFAAFLATAGSASALADLMFEDVGTSGRFDFVTGNFDAYLLIMALVWTHGSFFEELLFRAFIITKSSDALGGSRIASLIAVLLAAIFFGYRHYYYQGMHGAFVTGSIGLLFGLIYLKVGRQNILPLVLAHGLANSIAQTTRFLG</sequence>
<dbReference type="EMBL" id="WTYS01000001">
    <property type="protein sequence ID" value="MXO57565.1"/>
    <property type="molecule type" value="Genomic_DNA"/>
</dbReference>
<dbReference type="Pfam" id="PF02517">
    <property type="entry name" value="Rce1-like"/>
    <property type="match status" value="1"/>
</dbReference>
<keyword evidence="1" id="KW-1133">Transmembrane helix</keyword>
<dbReference type="Proteomes" id="UP000468943">
    <property type="component" value="Unassembled WGS sequence"/>
</dbReference>
<evidence type="ECO:0000313" key="3">
    <source>
        <dbReference type="EMBL" id="MXO57565.1"/>
    </source>
</evidence>
<feature type="transmembrane region" description="Helical" evidence="1">
    <location>
        <begin position="36"/>
        <end position="55"/>
    </location>
</feature>
<feature type="domain" description="CAAX prenyl protease 2/Lysostaphin resistance protein A-like" evidence="2">
    <location>
        <begin position="120"/>
        <end position="216"/>
    </location>
</feature>
<feature type="transmembrane region" description="Helical" evidence="1">
    <location>
        <begin position="150"/>
        <end position="171"/>
    </location>
</feature>
<gene>
    <name evidence="3" type="ORF">GRI36_11815</name>
</gene>
<comment type="caution">
    <text evidence="3">The sequence shown here is derived from an EMBL/GenBank/DDBJ whole genome shotgun (WGS) entry which is preliminary data.</text>
</comment>
<dbReference type="GO" id="GO:0080120">
    <property type="term" value="P:CAAX-box protein maturation"/>
    <property type="evidence" value="ECO:0007669"/>
    <property type="project" value="UniProtKB-ARBA"/>
</dbReference>
<dbReference type="GO" id="GO:0006508">
    <property type="term" value="P:proteolysis"/>
    <property type="evidence" value="ECO:0007669"/>
    <property type="project" value="UniProtKB-KW"/>
</dbReference>
<dbReference type="InterPro" id="IPR003675">
    <property type="entry name" value="Rce1/LyrA-like_dom"/>
</dbReference>
<reference evidence="3 4" key="1">
    <citation type="submission" date="2019-12" db="EMBL/GenBank/DDBJ databases">
        <title>Genomic-based taxomic classification of the family Erythrobacteraceae.</title>
        <authorList>
            <person name="Xu L."/>
        </authorList>
    </citation>
    <scope>NUCLEOTIDE SEQUENCE [LARGE SCALE GENOMIC DNA]</scope>
    <source>
        <strain evidence="3 4">JCM 17802</strain>
    </source>
</reference>
<dbReference type="GO" id="GO:0004175">
    <property type="term" value="F:endopeptidase activity"/>
    <property type="evidence" value="ECO:0007669"/>
    <property type="project" value="UniProtKB-ARBA"/>
</dbReference>